<keyword evidence="1" id="KW-0732">Signal</keyword>
<proteinExistence type="predicted"/>
<feature type="signal peptide" evidence="1">
    <location>
        <begin position="1"/>
        <end position="21"/>
    </location>
</feature>
<evidence type="ECO:0000313" key="3">
    <source>
        <dbReference type="Proteomes" id="UP000274391"/>
    </source>
</evidence>
<comment type="caution">
    <text evidence="2">The sequence shown here is derived from an EMBL/GenBank/DDBJ whole genome shotgun (WGS) entry which is preliminary data.</text>
</comment>
<evidence type="ECO:0000313" key="2">
    <source>
        <dbReference type="EMBL" id="RRJ85697.1"/>
    </source>
</evidence>
<dbReference type="PROSITE" id="PS51257">
    <property type="entry name" value="PROKAR_LIPOPROTEIN"/>
    <property type="match status" value="1"/>
</dbReference>
<dbReference type="RefSeq" id="WP_124973912.1">
    <property type="nucleotide sequence ID" value="NZ_RQVS01000021.1"/>
</dbReference>
<protein>
    <recommendedName>
        <fullName evidence="4">Lipoprotein</fullName>
    </recommendedName>
</protein>
<evidence type="ECO:0000256" key="1">
    <source>
        <dbReference type="SAM" id="SignalP"/>
    </source>
</evidence>
<sequence length="243" mass="26321">MRIHRGMVGTAALLLAFTLSACGGSETPGPSAPPSSSQTQEQVQQLADLSNLNGELNIVRQEIRTDSDTGEEVVRVTFRIALPVVGEQEFGISQYTSNGEWTEDSVVLMREIILRLSGYSTKLPGTDNSAVHIAADGLTACEGGPWFGGGADCYWSTSFDPNNSDWAKSDESLRCMVSFKFEDHFGPDEEFWVVSGEPAPVNGPDEEWIMTDHRDTYGSNPTRDDLYEYSHAGLPCGGVSVGS</sequence>
<gene>
    <name evidence="2" type="ORF">EG850_12300</name>
</gene>
<dbReference type="AlphaFoldDB" id="A0A3P3VTQ8"/>
<reference evidence="2 3" key="1">
    <citation type="submission" date="2018-11" db="EMBL/GenBank/DDBJ databases">
        <title>YIM 102482-1 draft genome.</title>
        <authorList>
            <person name="Li G."/>
            <person name="Jiang Y."/>
        </authorList>
    </citation>
    <scope>NUCLEOTIDE SEQUENCE [LARGE SCALE GENOMIC DNA]</scope>
    <source>
        <strain evidence="2 3">YIM 102482-1</strain>
    </source>
</reference>
<evidence type="ECO:0008006" key="4">
    <source>
        <dbReference type="Google" id="ProtNLM"/>
    </source>
</evidence>
<feature type="chain" id="PRO_5039301839" description="Lipoprotein" evidence="1">
    <location>
        <begin position="22"/>
        <end position="243"/>
    </location>
</feature>
<keyword evidence="3" id="KW-1185">Reference proteome</keyword>
<dbReference type="EMBL" id="RQVS01000021">
    <property type="protein sequence ID" value="RRJ85697.1"/>
    <property type="molecule type" value="Genomic_DNA"/>
</dbReference>
<accession>A0A3P3VTQ8</accession>
<dbReference type="Proteomes" id="UP000274391">
    <property type="component" value="Unassembled WGS sequence"/>
</dbReference>
<name>A0A3P3VTQ8_9MICO</name>
<organism evidence="2 3">
    <name type="scientific">Gulosibacter macacae</name>
    <dbReference type="NCBI Taxonomy" id="2488791"/>
    <lineage>
        <taxon>Bacteria</taxon>
        <taxon>Bacillati</taxon>
        <taxon>Actinomycetota</taxon>
        <taxon>Actinomycetes</taxon>
        <taxon>Micrococcales</taxon>
        <taxon>Microbacteriaceae</taxon>
        <taxon>Gulosibacter</taxon>
    </lineage>
</organism>